<dbReference type="AlphaFoldDB" id="A0A3R7M7P1"/>
<dbReference type="EMBL" id="QCYY01002569">
    <property type="protein sequence ID" value="ROT69358.1"/>
    <property type="molecule type" value="Genomic_DNA"/>
</dbReference>
<evidence type="ECO:0000313" key="3">
    <source>
        <dbReference type="EMBL" id="ROT69358.1"/>
    </source>
</evidence>
<protein>
    <submittedName>
        <fullName evidence="3">Thioredoxin domain-containing protein 11</fullName>
    </submittedName>
</protein>
<dbReference type="PANTHER" id="PTHR46497:SF1">
    <property type="entry name" value="THIOREDOXIN DOMAIN-CONTAINING PROTEIN 11"/>
    <property type="match status" value="1"/>
</dbReference>
<dbReference type="InterPro" id="IPR013766">
    <property type="entry name" value="Thioredoxin_domain"/>
</dbReference>
<organism evidence="3 4">
    <name type="scientific">Penaeus vannamei</name>
    <name type="common">Whiteleg shrimp</name>
    <name type="synonym">Litopenaeus vannamei</name>
    <dbReference type="NCBI Taxonomy" id="6689"/>
    <lineage>
        <taxon>Eukaryota</taxon>
        <taxon>Metazoa</taxon>
        <taxon>Ecdysozoa</taxon>
        <taxon>Arthropoda</taxon>
        <taxon>Crustacea</taxon>
        <taxon>Multicrustacea</taxon>
        <taxon>Malacostraca</taxon>
        <taxon>Eumalacostraca</taxon>
        <taxon>Eucarida</taxon>
        <taxon>Decapoda</taxon>
        <taxon>Dendrobranchiata</taxon>
        <taxon>Penaeoidea</taxon>
        <taxon>Penaeidae</taxon>
        <taxon>Penaeus</taxon>
    </lineage>
</organism>
<proteinExistence type="predicted"/>
<evidence type="ECO:0000259" key="2">
    <source>
        <dbReference type="Pfam" id="PF00085"/>
    </source>
</evidence>
<feature type="non-terminal residue" evidence="3">
    <location>
        <position position="417"/>
    </location>
</feature>
<feature type="domain" description="Thioredoxin" evidence="2">
    <location>
        <begin position="58"/>
        <end position="147"/>
    </location>
</feature>
<dbReference type="PANTHER" id="PTHR46497">
    <property type="entry name" value="THIOREDOXIN DOMAIN-CONTAINING PROTEIN 11"/>
    <property type="match status" value="1"/>
</dbReference>
<dbReference type="STRING" id="6689.A0A3R7M7P1"/>
<keyword evidence="1" id="KW-0732">Signal</keyword>
<dbReference type="Proteomes" id="UP000283509">
    <property type="component" value="Unassembled WGS sequence"/>
</dbReference>
<gene>
    <name evidence="3" type="ORF">C7M84_012442</name>
</gene>
<feature type="signal peptide" evidence="1">
    <location>
        <begin position="1"/>
        <end position="19"/>
    </location>
</feature>
<keyword evidence="4" id="KW-1185">Reference proteome</keyword>
<dbReference type="InterPro" id="IPR036249">
    <property type="entry name" value="Thioredoxin-like_sf"/>
</dbReference>
<dbReference type="InterPro" id="IPR052792">
    <property type="entry name" value="Thioredoxin_dom-contain_11"/>
</dbReference>
<feature type="chain" id="PRO_5018689253" evidence="1">
    <location>
        <begin position="20"/>
        <end position="417"/>
    </location>
</feature>
<dbReference type="Pfam" id="PF00085">
    <property type="entry name" value="Thioredoxin"/>
    <property type="match status" value="1"/>
</dbReference>
<dbReference type="Gene3D" id="3.40.30.10">
    <property type="entry name" value="Glutaredoxin"/>
    <property type="match status" value="1"/>
</dbReference>
<reference evidence="3 4" key="2">
    <citation type="submission" date="2019-01" db="EMBL/GenBank/DDBJ databases">
        <title>The decoding of complex shrimp genome reveals the adaptation for benthos swimmer, frequently molting mechanism and breeding impact on genome.</title>
        <authorList>
            <person name="Sun Y."/>
            <person name="Gao Y."/>
            <person name="Yu Y."/>
        </authorList>
    </citation>
    <scope>NUCLEOTIDE SEQUENCE [LARGE SCALE GENOMIC DNA]</scope>
    <source>
        <tissue evidence="3">Muscle</tissue>
    </source>
</reference>
<reference evidence="3 4" key="1">
    <citation type="submission" date="2018-04" db="EMBL/GenBank/DDBJ databases">
        <authorList>
            <person name="Zhang X."/>
            <person name="Yuan J."/>
            <person name="Li F."/>
            <person name="Xiang J."/>
        </authorList>
    </citation>
    <scope>NUCLEOTIDE SEQUENCE [LARGE SCALE GENOMIC DNA]</scope>
    <source>
        <tissue evidence="3">Muscle</tissue>
    </source>
</reference>
<sequence>MLACKLTCVLLLAFAAVQSRGPLVQTTPAAQPFFPRHSLVSDFHTGDIVALTERLLATDLSLVVYYAPWDRESQAVRWEIEKVARYHHEQVYFAAINCWHPNSECRARYKIRTFPAIVLHVRSSSGQETKAMAYGGPHHAGHIVRFLSRALRPLTHVSSHADLARLQMEFSATVLGYYDFTSSAYLPKGFMSFYLASLRALQHDNTNTIAWGVVTNPQIARALSFNGTKSVHLVLWNTTLSFTGAANADSEGISNWVLKRLDETAAWVDLPGTKSLALDRLLQKGPALILFTPDNPYHTANDPFNLLREVSLDYNNCNRSARVNNLASYLGSVRSRGRRQLRQAERVCKNYLQEQLRILHLSREQLNLEDETCCRTMPGERSTTPGGSHHDKVCDVCVHPVNKPTSPEHMHCTKPTS</sequence>
<dbReference type="OrthoDB" id="6341258at2759"/>
<dbReference type="SUPFAM" id="SSF52833">
    <property type="entry name" value="Thioredoxin-like"/>
    <property type="match status" value="1"/>
</dbReference>
<evidence type="ECO:0000313" key="4">
    <source>
        <dbReference type="Proteomes" id="UP000283509"/>
    </source>
</evidence>
<accession>A0A3R7M7P1</accession>
<name>A0A3R7M7P1_PENVA</name>
<evidence type="ECO:0000256" key="1">
    <source>
        <dbReference type="SAM" id="SignalP"/>
    </source>
</evidence>
<comment type="caution">
    <text evidence="3">The sequence shown here is derived from an EMBL/GenBank/DDBJ whole genome shotgun (WGS) entry which is preliminary data.</text>
</comment>